<sequence length="400" mass="46193">MQSFMNCTHLIELPSKKKLKTTNFIEKYVTKIRQSKKGSDSSILQTCLKWGNLERLKYLKNKLVVSLLQKYRHKSKIYLSIPLKKPIFFSYNLQKLGKGVIFNKKKMSSLLSAFQHLAPPPVGIIMGAYVAWKDEILVCGSNCYSYHTVKNKYKRICDYPTPTVPKGHVVVELHRNKKEITLLSFGGNEHKHTLLMHYKSVWVNNGSINNKWITAPNNIGGETDNMRNPRAVVGGKDNTLLYVVHKPDRVLVLDIKSFQIIATSQLPLEIFGSICLLKIGNGIAFVNRKHITWIVLDESNMTIQYKKSDVNCDLKFLFDYHGVSTNHFAIFGGGYKLGLCSYRLYVYWAKRKKWKDCSHMLSRDLYHAFVISADNLWLHIFTISSHSKMNLRELLYKVYF</sequence>
<dbReference type="SUPFAM" id="SSF50965">
    <property type="entry name" value="Galactose oxidase, central domain"/>
    <property type="match status" value="1"/>
</dbReference>
<protein>
    <submittedName>
        <fullName evidence="1">Uncharacterized protein</fullName>
    </submittedName>
</protein>
<name>X6NJ32_RETFI</name>
<dbReference type="EMBL" id="ASPP01008227">
    <property type="protein sequence ID" value="ETO25888.1"/>
    <property type="molecule type" value="Genomic_DNA"/>
</dbReference>
<organism evidence="1 2">
    <name type="scientific">Reticulomyxa filosa</name>
    <dbReference type="NCBI Taxonomy" id="46433"/>
    <lineage>
        <taxon>Eukaryota</taxon>
        <taxon>Sar</taxon>
        <taxon>Rhizaria</taxon>
        <taxon>Retaria</taxon>
        <taxon>Foraminifera</taxon>
        <taxon>Monothalamids</taxon>
        <taxon>Reticulomyxidae</taxon>
        <taxon>Reticulomyxa</taxon>
    </lineage>
</organism>
<dbReference type="InterPro" id="IPR011043">
    <property type="entry name" value="Gal_Oxase/kelch_b-propeller"/>
</dbReference>
<comment type="caution">
    <text evidence="1">The sequence shown here is derived from an EMBL/GenBank/DDBJ whole genome shotgun (WGS) entry which is preliminary data.</text>
</comment>
<evidence type="ECO:0000313" key="1">
    <source>
        <dbReference type="EMBL" id="ETO25888.1"/>
    </source>
</evidence>
<reference evidence="1 2" key="1">
    <citation type="journal article" date="2013" name="Curr. Biol.">
        <title>The Genome of the Foraminiferan Reticulomyxa filosa.</title>
        <authorList>
            <person name="Glockner G."/>
            <person name="Hulsmann N."/>
            <person name="Schleicher M."/>
            <person name="Noegel A.A."/>
            <person name="Eichinger L."/>
            <person name="Gallinger C."/>
            <person name="Pawlowski J."/>
            <person name="Sierra R."/>
            <person name="Euteneuer U."/>
            <person name="Pillet L."/>
            <person name="Moustafa A."/>
            <person name="Platzer M."/>
            <person name="Groth M."/>
            <person name="Szafranski K."/>
            <person name="Schliwa M."/>
        </authorList>
    </citation>
    <scope>NUCLEOTIDE SEQUENCE [LARGE SCALE GENOMIC DNA]</scope>
</reference>
<gene>
    <name evidence="1" type="ORF">RFI_11247</name>
</gene>
<proteinExistence type="predicted"/>
<evidence type="ECO:0000313" key="2">
    <source>
        <dbReference type="Proteomes" id="UP000023152"/>
    </source>
</evidence>
<dbReference type="AlphaFoldDB" id="X6NJ32"/>
<accession>X6NJ32</accession>
<dbReference type="Proteomes" id="UP000023152">
    <property type="component" value="Unassembled WGS sequence"/>
</dbReference>
<keyword evidence="2" id="KW-1185">Reference proteome</keyword>
<dbReference type="InterPro" id="IPR015915">
    <property type="entry name" value="Kelch-typ_b-propeller"/>
</dbReference>
<dbReference type="Gene3D" id="2.120.10.80">
    <property type="entry name" value="Kelch-type beta propeller"/>
    <property type="match status" value="1"/>
</dbReference>